<evidence type="ECO:0000313" key="3">
    <source>
        <dbReference type="EMBL" id="GIY30062.1"/>
    </source>
</evidence>
<dbReference type="EMBL" id="BPLQ01007426">
    <property type="protein sequence ID" value="GIY30062.1"/>
    <property type="molecule type" value="Genomic_DNA"/>
</dbReference>
<keyword evidence="2" id="KW-0732">Signal</keyword>
<reference evidence="3 4" key="1">
    <citation type="submission" date="2021-06" db="EMBL/GenBank/DDBJ databases">
        <title>Caerostris darwini draft genome.</title>
        <authorList>
            <person name="Kono N."/>
            <person name="Arakawa K."/>
        </authorList>
    </citation>
    <scope>NUCLEOTIDE SEQUENCE [LARGE SCALE GENOMIC DNA]</scope>
</reference>
<name>A0AAV4SB68_9ARAC</name>
<comment type="caution">
    <text evidence="3">The sequence shown here is derived from an EMBL/GenBank/DDBJ whole genome shotgun (WGS) entry which is preliminary data.</text>
</comment>
<feature type="compositionally biased region" description="Basic and acidic residues" evidence="1">
    <location>
        <begin position="60"/>
        <end position="77"/>
    </location>
</feature>
<gene>
    <name evidence="3" type="ORF">CDAR_445321</name>
</gene>
<evidence type="ECO:0000256" key="2">
    <source>
        <dbReference type="SAM" id="SignalP"/>
    </source>
</evidence>
<accession>A0AAV4SB68</accession>
<proteinExistence type="predicted"/>
<feature type="chain" id="PRO_5043730427" evidence="2">
    <location>
        <begin position="23"/>
        <end position="148"/>
    </location>
</feature>
<feature type="signal peptide" evidence="2">
    <location>
        <begin position="1"/>
        <end position="22"/>
    </location>
</feature>
<evidence type="ECO:0000256" key="1">
    <source>
        <dbReference type="SAM" id="MobiDB-lite"/>
    </source>
</evidence>
<feature type="compositionally biased region" description="Polar residues" evidence="1">
    <location>
        <begin position="116"/>
        <end position="125"/>
    </location>
</feature>
<sequence length="148" mass="17648">MSRYLWIVGIILLLRLLKTVQSYGDHYPVPFLVPYGHKHTSNVVHVPVFHERIIIVNKPERHHDHVHNREHNHDLDQKQTMNQKQDQHHHQHRFVQDPSDHRPSSSVHQQSRKNEPSTFPSLPSGNSQVIIKEPIWLEDLYDAPFFWF</sequence>
<feature type="region of interest" description="Disordered" evidence="1">
    <location>
        <begin position="60"/>
        <end position="125"/>
    </location>
</feature>
<evidence type="ECO:0000313" key="4">
    <source>
        <dbReference type="Proteomes" id="UP001054837"/>
    </source>
</evidence>
<organism evidence="3 4">
    <name type="scientific">Caerostris darwini</name>
    <dbReference type="NCBI Taxonomy" id="1538125"/>
    <lineage>
        <taxon>Eukaryota</taxon>
        <taxon>Metazoa</taxon>
        <taxon>Ecdysozoa</taxon>
        <taxon>Arthropoda</taxon>
        <taxon>Chelicerata</taxon>
        <taxon>Arachnida</taxon>
        <taxon>Araneae</taxon>
        <taxon>Araneomorphae</taxon>
        <taxon>Entelegynae</taxon>
        <taxon>Araneoidea</taxon>
        <taxon>Araneidae</taxon>
        <taxon>Caerostris</taxon>
    </lineage>
</organism>
<keyword evidence="4" id="KW-1185">Reference proteome</keyword>
<dbReference type="Proteomes" id="UP001054837">
    <property type="component" value="Unassembled WGS sequence"/>
</dbReference>
<feature type="compositionally biased region" description="Basic and acidic residues" evidence="1">
    <location>
        <begin position="94"/>
        <end position="103"/>
    </location>
</feature>
<dbReference type="AlphaFoldDB" id="A0AAV4SB68"/>
<protein>
    <submittedName>
        <fullName evidence="3">Uncharacterized protein</fullName>
    </submittedName>
</protein>